<evidence type="ECO:0000256" key="8">
    <source>
        <dbReference type="ARBA" id="ARBA00023204"/>
    </source>
</evidence>
<keyword evidence="5" id="KW-0269">Exonuclease</keyword>
<dbReference type="GO" id="GO:0003677">
    <property type="term" value="F:DNA binding"/>
    <property type="evidence" value="ECO:0007669"/>
    <property type="project" value="UniProtKB-KW"/>
</dbReference>
<dbReference type="SUPFAM" id="SSF52540">
    <property type="entry name" value="P-loop containing nucleoside triphosphate hydrolases"/>
    <property type="match status" value="1"/>
</dbReference>
<feature type="non-terminal residue" evidence="9">
    <location>
        <position position="105"/>
    </location>
</feature>
<evidence type="ECO:0000256" key="5">
    <source>
        <dbReference type="ARBA" id="ARBA00022839"/>
    </source>
</evidence>
<keyword evidence="4" id="KW-0378">Hydrolase</keyword>
<proteinExistence type="predicted"/>
<dbReference type="EMBL" id="BARS01026784">
    <property type="protein sequence ID" value="GAG04481.1"/>
    <property type="molecule type" value="Genomic_DNA"/>
</dbReference>
<reference evidence="9" key="1">
    <citation type="journal article" date="2014" name="Front. Microbiol.">
        <title>High frequency of phylogenetically diverse reductive dehalogenase-homologous genes in deep subseafloor sedimentary metagenomes.</title>
        <authorList>
            <person name="Kawai M."/>
            <person name="Futagami T."/>
            <person name="Toyoda A."/>
            <person name="Takaki Y."/>
            <person name="Nishi S."/>
            <person name="Hori S."/>
            <person name="Arai W."/>
            <person name="Tsubouchi T."/>
            <person name="Morono Y."/>
            <person name="Uchiyama I."/>
            <person name="Ito T."/>
            <person name="Fujiyama A."/>
            <person name="Inagaki F."/>
            <person name="Takami H."/>
        </authorList>
    </citation>
    <scope>NUCLEOTIDE SEQUENCE</scope>
    <source>
        <strain evidence="9">Expedition CK06-06</strain>
    </source>
</reference>
<keyword evidence="8" id="KW-0234">DNA repair</keyword>
<keyword evidence="7" id="KW-0238">DNA-binding</keyword>
<dbReference type="Gene3D" id="3.40.50.300">
    <property type="entry name" value="P-loop containing nucleotide triphosphate hydrolases"/>
    <property type="match status" value="1"/>
</dbReference>
<keyword evidence="6" id="KW-0067">ATP-binding</keyword>
<name>X0VVE8_9ZZZZ</name>
<dbReference type="GO" id="GO:0006310">
    <property type="term" value="P:DNA recombination"/>
    <property type="evidence" value="ECO:0007669"/>
    <property type="project" value="TreeGrafter"/>
</dbReference>
<keyword evidence="1" id="KW-0540">Nuclease</keyword>
<evidence type="ECO:0000256" key="6">
    <source>
        <dbReference type="ARBA" id="ARBA00022840"/>
    </source>
</evidence>
<comment type="caution">
    <text evidence="9">The sequence shown here is derived from an EMBL/GenBank/DDBJ whole genome shotgun (WGS) entry which is preliminary data.</text>
</comment>
<protein>
    <submittedName>
        <fullName evidence="9">Uncharacterized protein</fullName>
    </submittedName>
</protein>
<evidence type="ECO:0000256" key="2">
    <source>
        <dbReference type="ARBA" id="ARBA00022741"/>
    </source>
</evidence>
<evidence type="ECO:0000256" key="7">
    <source>
        <dbReference type="ARBA" id="ARBA00023125"/>
    </source>
</evidence>
<dbReference type="AlphaFoldDB" id="X0VVE8"/>
<evidence type="ECO:0000313" key="9">
    <source>
        <dbReference type="EMBL" id="GAG04481.1"/>
    </source>
</evidence>
<evidence type="ECO:0000256" key="3">
    <source>
        <dbReference type="ARBA" id="ARBA00022763"/>
    </source>
</evidence>
<organism evidence="9">
    <name type="scientific">marine sediment metagenome</name>
    <dbReference type="NCBI Taxonomy" id="412755"/>
    <lineage>
        <taxon>unclassified sequences</taxon>
        <taxon>metagenomes</taxon>
        <taxon>ecological metagenomes</taxon>
    </lineage>
</organism>
<keyword evidence="3" id="KW-0227">DNA damage</keyword>
<dbReference type="GO" id="GO:0006281">
    <property type="term" value="P:DNA repair"/>
    <property type="evidence" value="ECO:0007669"/>
    <property type="project" value="UniProtKB-KW"/>
</dbReference>
<dbReference type="GO" id="GO:0004527">
    <property type="term" value="F:exonuclease activity"/>
    <property type="evidence" value="ECO:0007669"/>
    <property type="project" value="UniProtKB-KW"/>
</dbReference>
<evidence type="ECO:0000256" key="1">
    <source>
        <dbReference type="ARBA" id="ARBA00022722"/>
    </source>
</evidence>
<dbReference type="InterPro" id="IPR027417">
    <property type="entry name" value="P-loop_NTPase"/>
</dbReference>
<gene>
    <name evidence="9" type="ORF">S01H1_42161</name>
</gene>
<dbReference type="PANTHER" id="PTHR30591:SF1">
    <property type="entry name" value="RECBCD ENZYME SUBUNIT RECC"/>
    <property type="match status" value="1"/>
</dbReference>
<dbReference type="PANTHER" id="PTHR30591">
    <property type="entry name" value="RECBCD ENZYME SUBUNIT RECC"/>
    <property type="match status" value="1"/>
</dbReference>
<evidence type="ECO:0000256" key="4">
    <source>
        <dbReference type="ARBA" id="ARBA00022801"/>
    </source>
</evidence>
<dbReference type="GO" id="GO:0005524">
    <property type="term" value="F:ATP binding"/>
    <property type="evidence" value="ECO:0007669"/>
    <property type="project" value="UniProtKB-KW"/>
</dbReference>
<sequence length="105" mass="11646">MAEWIEEAAEADDHAAADEHRQVYDRLVNIFDELVEVFADEQMSCDDLISIIDSAFSQLTLAFIPPSLDQVLVGAIERSRHPDLKAVFLIGATQKQFPAPVAFDG</sequence>
<keyword evidence="2" id="KW-0547">Nucleotide-binding</keyword>
<accession>X0VVE8</accession>